<evidence type="ECO:0008006" key="3">
    <source>
        <dbReference type="Google" id="ProtNLM"/>
    </source>
</evidence>
<evidence type="ECO:0000313" key="2">
    <source>
        <dbReference type="Proteomes" id="UP000056419"/>
    </source>
</evidence>
<gene>
    <name evidence="1" type="ORF">AA415_01334</name>
</gene>
<name>A0A120A2P7_BACSE</name>
<accession>A0A120A2P7</accession>
<dbReference type="STRING" id="46506.AA415_01334"/>
<comment type="caution">
    <text evidence="1">The sequence shown here is derived from an EMBL/GenBank/DDBJ whole genome shotgun (WGS) entry which is preliminary data.</text>
</comment>
<reference evidence="1 2" key="1">
    <citation type="journal article" date="2016" name="BMC Genomics">
        <title>Type VI secretion systems of human gut Bacteroidales segregate into three genetic architectures, two of which are contained on mobile genetic elements.</title>
        <authorList>
            <person name="Coyne M.J."/>
            <person name="Roelofs K.G."/>
            <person name="Comstock L.E."/>
        </authorList>
    </citation>
    <scope>NUCLEOTIDE SEQUENCE [LARGE SCALE GENOMIC DNA]</scope>
    <source>
        <strain evidence="1 2">CL09T03C01</strain>
    </source>
</reference>
<dbReference type="RefSeq" id="WP_060385641.1">
    <property type="nucleotide sequence ID" value="NZ_LRGC01000005.1"/>
</dbReference>
<dbReference type="PATRIC" id="fig|46506.5.peg.1425"/>
<proteinExistence type="predicted"/>
<organism evidence="1 2">
    <name type="scientific">Bacteroides stercoris</name>
    <dbReference type="NCBI Taxonomy" id="46506"/>
    <lineage>
        <taxon>Bacteria</taxon>
        <taxon>Pseudomonadati</taxon>
        <taxon>Bacteroidota</taxon>
        <taxon>Bacteroidia</taxon>
        <taxon>Bacteroidales</taxon>
        <taxon>Bacteroidaceae</taxon>
        <taxon>Bacteroides</taxon>
    </lineage>
</organism>
<dbReference type="Proteomes" id="UP000056419">
    <property type="component" value="Unassembled WGS sequence"/>
</dbReference>
<dbReference type="EMBL" id="LRGC01000005">
    <property type="protein sequence ID" value="KWR55556.1"/>
    <property type="molecule type" value="Genomic_DNA"/>
</dbReference>
<evidence type="ECO:0000313" key="1">
    <source>
        <dbReference type="EMBL" id="KWR55556.1"/>
    </source>
</evidence>
<keyword evidence="2" id="KW-1185">Reference proteome</keyword>
<dbReference type="Pfam" id="PF12099">
    <property type="entry name" value="DUF3575"/>
    <property type="match status" value="1"/>
</dbReference>
<sequence length="321" mass="36634">MVNRIYIVTLIILFFLSVGRASVRADILMVVNSVMLDSVIKPDEWREVYRWVLADKNVPDRKEVLMLIRYHYGNFGKLTELLFYLNEGKACKYLLQFVFPRIGSYTVHSKEFPIAGIRMPEKALPVMSAGRGELVSTAFSEKRKRLGPSHKVMVALKNNMIYDLALAPNVEVEFSTGRRWSLNTEYKCPWWLNSRNGFCYQLLSGGVEVRCWLGNRNLCNRLTGYFLGLYTEGGVYDFQLKEESGIRGKYYMTSGLSCGYARRITGHLAIECSLGIGYLTTEYCKYTSYQGELVRTNGGHFHFVGPTKVAVSLVWHITAGR</sequence>
<dbReference type="AlphaFoldDB" id="A0A120A2P7"/>
<protein>
    <recommendedName>
        <fullName evidence="3">DUF3575 domain-containing protein</fullName>
    </recommendedName>
</protein>
<dbReference type="InterPro" id="IPR021958">
    <property type="entry name" value="DUF3575"/>
</dbReference>